<sequence>MTLNPDDRFPLASTVKIIIAFNFVRMVENDKFSISEKVNVNYIDKFFIKNTDGGAHPAWKNSINNPNEVSLLEVAKGMMHFSSNACTDYLMSKIGLDVINESLKTLQTNKHDRITYLTPSVLIPVYLSDKKKIAADKIKSMSLSSYQELSEELFQKMAMDNCDSLKEKAVQMLDRKVQYATSEKLPSSTTVDYADLMCKLGKELLSIKEKELFNEVLIGKSIKDDQDDFFWYRGGATLFVLTSALYRERGDHSVSVSLFMRDDKAGEIYWIKNILNSFIFSIATDHDFRNRVKELAVN</sequence>
<proteinExistence type="predicted"/>
<keyword evidence="2" id="KW-0378">Hydrolase</keyword>
<dbReference type="GO" id="GO:0016787">
    <property type="term" value="F:hydrolase activity"/>
    <property type="evidence" value="ECO:0007669"/>
    <property type="project" value="UniProtKB-KW"/>
</dbReference>
<evidence type="ECO:0000313" key="2">
    <source>
        <dbReference type="EMBL" id="WFT74506.1"/>
    </source>
</evidence>
<accession>A0ABY8IXK4</accession>
<dbReference type="PANTHER" id="PTHR35333:SF3">
    <property type="entry name" value="BETA-LACTAMASE-TYPE TRANSPEPTIDASE FOLD CONTAINING PROTEIN"/>
    <property type="match status" value="1"/>
</dbReference>
<dbReference type="Pfam" id="PF13354">
    <property type="entry name" value="Beta-lactamase2"/>
    <property type="match status" value="1"/>
</dbReference>
<dbReference type="PANTHER" id="PTHR35333">
    <property type="entry name" value="BETA-LACTAMASE"/>
    <property type="match status" value="1"/>
</dbReference>
<feature type="domain" description="Beta-lactamase class A catalytic" evidence="1">
    <location>
        <begin position="3"/>
        <end position="109"/>
    </location>
</feature>
<protein>
    <submittedName>
        <fullName evidence="2">Serine hydrolase</fullName>
    </submittedName>
</protein>
<dbReference type="Gene3D" id="3.40.710.10">
    <property type="entry name" value="DD-peptidase/beta-lactamase superfamily"/>
    <property type="match status" value="1"/>
</dbReference>
<dbReference type="Proteomes" id="UP001221597">
    <property type="component" value="Chromosome"/>
</dbReference>
<reference evidence="2 3" key="1">
    <citation type="submission" date="2023-04" db="EMBL/GenBank/DDBJ databases">
        <title>Genome sequence of Halobacillus naozhouensis KACC 21980.</title>
        <authorList>
            <person name="Kim S."/>
            <person name="Heo J."/>
            <person name="Kwon S.-W."/>
        </authorList>
    </citation>
    <scope>NUCLEOTIDE SEQUENCE [LARGE SCALE GENOMIC DNA]</scope>
    <source>
        <strain evidence="2 3">KCTC 13234</strain>
    </source>
</reference>
<gene>
    <name evidence="2" type="ORF">P9989_19480</name>
</gene>
<dbReference type="InterPro" id="IPR012338">
    <property type="entry name" value="Beta-lactam/transpept-like"/>
</dbReference>
<evidence type="ECO:0000259" key="1">
    <source>
        <dbReference type="Pfam" id="PF13354"/>
    </source>
</evidence>
<dbReference type="SUPFAM" id="SSF56601">
    <property type="entry name" value="beta-lactamase/transpeptidase-like"/>
    <property type="match status" value="1"/>
</dbReference>
<keyword evidence="3" id="KW-1185">Reference proteome</keyword>
<name>A0ABY8IXK4_9BACI</name>
<dbReference type="InterPro" id="IPR000871">
    <property type="entry name" value="Beta-lactam_class-A"/>
</dbReference>
<dbReference type="InterPro" id="IPR045155">
    <property type="entry name" value="Beta-lactam_cat"/>
</dbReference>
<organism evidence="2 3">
    <name type="scientific">Halobacillus naozhouensis</name>
    <dbReference type="NCBI Taxonomy" id="554880"/>
    <lineage>
        <taxon>Bacteria</taxon>
        <taxon>Bacillati</taxon>
        <taxon>Bacillota</taxon>
        <taxon>Bacilli</taxon>
        <taxon>Bacillales</taxon>
        <taxon>Bacillaceae</taxon>
        <taxon>Halobacillus</taxon>
    </lineage>
</organism>
<dbReference type="EMBL" id="CP121671">
    <property type="protein sequence ID" value="WFT74506.1"/>
    <property type="molecule type" value="Genomic_DNA"/>
</dbReference>
<evidence type="ECO:0000313" key="3">
    <source>
        <dbReference type="Proteomes" id="UP001221597"/>
    </source>
</evidence>
<dbReference type="RefSeq" id="WP_283076503.1">
    <property type="nucleotide sequence ID" value="NZ_CP121671.1"/>
</dbReference>